<evidence type="ECO:0000313" key="4">
    <source>
        <dbReference type="Proteomes" id="UP000503278"/>
    </source>
</evidence>
<name>A0A7L5E5V2_9SPHI</name>
<dbReference type="SUPFAM" id="SSF51735">
    <property type="entry name" value="NAD(P)-binding Rossmann-fold domains"/>
    <property type="match status" value="1"/>
</dbReference>
<dbReference type="PRINTS" id="PR00080">
    <property type="entry name" value="SDRFAMILY"/>
</dbReference>
<keyword evidence="1" id="KW-0560">Oxidoreductase</keyword>
<dbReference type="Proteomes" id="UP000503278">
    <property type="component" value="Chromosome"/>
</dbReference>
<dbReference type="EMBL" id="CP051682">
    <property type="protein sequence ID" value="QJD98371.1"/>
    <property type="molecule type" value="Genomic_DNA"/>
</dbReference>
<evidence type="ECO:0000256" key="2">
    <source>
        <dbReference type="RuleBase" id="RU000363"/>
    </source>
</evidence>
<dbReference type="KEGG" id="mrob:HH214_10270"/>
<dbReference type="Gene3D" id="3.40.50.720">
    <property type="entry name" value="NAD(P)-binding Rossmann-like Domain"/>
    <property type="match status" value="1"/>
</dbReference>
<protein>
    <submittedName>
        <fullName evidence="3">SDR family oxidoreductase</fullName>
    </submittedName>
</protein>
<dbReference type="CDD" id="cd05327">
    <property type="entry name" value="retinol-DH_like_SDR_c_like"/>
    <property type="match status" value="1"/>
</dbReference>
<dbReference type="InterPro" id="IPR036291">
    <property type="entry name" value="NAD(P)-bd_dom_sf"/>
</dbReference>
<dbReference type="InterPro" id="IPR002347">
    <property type="entry name" value="SDR_fam"/>
</dbReference>
<evidence type="ECO:0000313" key="3">
    <source>
        <dbReference type="EMBL" id="QJD98371.1"/>
    </source>
</evidence>
<dbReference type="AlphaFoldDB" id="A0A7L5E5V2"/>
<dbReference type="PANTHER" id="PTHR43157:SF31">
    <property type="entry name" value="PHOSPHATIDYLINOSITOL-GLYCAN BIOSYNTHESIS CLASS F PROTEIN"/>
    <property type="match status" value="1"/>
</dbReference>
<dbReference type="InterPro" id="IPR020904">
    <property type="entry name" value="Sc_DH/Rdtase_CS"/>
</dbReference>
<dbReference type="PANTHER" id="PTHR43157">
    <property type="entry name" value="PHOSPHATIDYLINOSITOL-GLYCAN BIOSYNTHESIS CLASS F PROTEIN-RELATED"/>
    <property type="match status" value="1"/>
</dbReference>
<dbReference type="PROSITE" id="PS00061">
    <property type="entry name" value="ADH_SHORT"/>
    <property type="match status" value="1"/>
</dbReference>
<dbReference type="GO" id="GO:0016491">
    <property type="term" value="F:oxidoreductase activity"/>
    <property type="evidence" value="ECO:0007669"/>
    <property type="project" value="UniProtKB-KW"/>
</dbReference>
<evidence type="ECO:0000256" key="1">
    <source>
        <dbReference type="ARBA" id="ARBA00023002"/>
    </source>
</evidence>
<comment type="similarity">
    <text evidence="2">Belongs to the short-chain dehydrogenases/reductases (SDR) family.</text>
</comment>
<proteinExistence type="inferred from homology"/>
<sequence>MNKKIIFITGATGGMGKATAIALAKMSHTVVIHGRDDGKAKEAVNEIKSASGNPNIDYVTGDLYMMSDIKTIAQKLKAKYDHLDVLINNAGGIMDKKREVTQDGFEKTLALNVLAPFLLTRLLIGHLKKSEQGRIVSVSSDAHSLGAKPDFDDIEMTRRYDPMTAYGNAKLYVIWLSQLLAAELAKCQSNVTTNTLHPGAVKTSFGSGSNLGWFYNIFSKLARPFLKTPEQGAKTAIYLASAPEVSGVTGMYYVNKKVSKTSAKYYSPVNMTRVWEYCYLSTKKWVDAE</sequence>
<keyword evidence="4" id="KW-1185">Reference proteome</keyword>
<accession>A0A7L5E5V2</accession>
<dbReference type="Pfam" id="PF00106">
    <property type="entry name" value="adh_short"/>
    <property type="match status" value="1"/>
</dbReference>
<organism evidence="3 4">
    <name type="scientific">Mucilaginibacter robiniae</name>
    <dbReference type="NCBI Taxonomy" id="2728022"/>
    <lineage>
        <taxon>Bacteria</taxon>
        <taxon>Pseudomonadati</taxon>
        <taxon>Bacteroidota</taxon>
        <taxon>Sphingobacteriia</taxon>
        <taxon>Sphingobacteriales</taxon>
        <taxon>Sphingobacteriaceae</taxon>
        <taxon>Mucilaginibacter</taxon>
    </lineage>
</organism>
<dbReference type="PRINTS" id="PR00081">
    <property type="entry name" value="GDHRDH"/>
</dbReference>
<reference evidence="3 4" key="1">
    <citation type="submission" date="2020-04" db="EMBL/GenBank/DDBJ databases">
        <title>Genome sequencing of novel species.</title>
        <authorList>
            <person name="Heo J."/>
            <person name="Kim S.-J."/>
            <person name="Kim J.-S."/>
            <person name="Hong S.-B."/>
            <person name="Kwon S.-W."/>
        </authorList>
    </citation>
    <scope>NUCLEOTIDE SEQUENCE [LARGE SCALE GENOMIC DNA]</scope>
    <source>
        <strain evidence="3 4">F39-2</strain>
    </source>
</reference>
<gene>
    <name evidence="3" type="ORF">HH214_10270</name>
</gene>